<feature type="compositionally biased region" description="Low complexity" evidence="1">
    <location>
        <begin position="47"/>
        <end position="59"/>
    </location>
</feature>
<evidence type="ECO:0000313" key="4">
    <source>
        <dbReference type="Proteomes" id="UP001216390"/>
    </source>
</evidence>
<feature type="transmembrane region" description="Helical" evidence="2">
    <location>
        <begin position="12"/>
        <end position="31"/>
    </location>
</feature>
<dbReference type="PANTHER" id="PTHR35399:SF2">
    <property type="entry name" value="DUF839 DOMAIN-CONTAINING PROTEIN"/>
    <property type="match status" value="1"/>
</dbReference>
<name>A0AAE9Y698_9ACTN</name>
<organism evidence="3 4">
    <name type="scientific">Iamia majanohamensis</name>
    <dbReference type="NCBI Taxonomy" id="467976"/>
    <lineage>
        <taxon>Bacteria</taxon>
        <taxon>Bacillati</taxon>
        <taxon>Actinomycetota</taxon>
        <taxon>Acidimicrobiia</taxon>
        <taxon>Acidimicrobiales</taxon>
        <taxon>Iamiaceae</taxon>
        <taxon>Iamia</taxon>
    </lineage>
</organism>
<proteinExistence type="predicted"/>
<dbReference type="Proteomes" id="UP001216390">
    <property type="component" value="Chromosome"/>
</dbReference>
<keyword evidence="2" id="KW-0812">Transmembrane</keyword>
<dbReference type="PANTHER" id="PTHR35399">
    <property type="entry name" value="SLR8030 PROTEIN"/>
    <property type="match status" value="1"/>
</dbReference>
<dbReference type="InterPro" id="IPR008557">
    <property type="entry name" value="PhoX"/>
</dbReference>
<dbReference type="Pfam" id="PF05787">
    <property type="entry name" value="PhoX"/>
    <property type="match status" value="2"/>
</dbReference>
<sequence length="404" mass="42023">MDTTEQGMDRRRVLRLMGVGLASSAMAPWLVACSSDDGDPSAGGGTTTSTAPASTTTTTPPGPVGPLGEPDANGLRVPDGFTSRVIATSGEVVEGTGYTWHGNPDGGATYAAAGGGWIYVSNSEELDTGGVSMVRFDADGTVVEAARILDGTDVNCAGGATPWDTWLSCEEVPDGRVWECDPTGGEDPVVRPALGRFKHEAVAVDPAAEVLYLSEDEPDGALYRFTPDSWPDLTAGTLAVLAGPEGERRWADVTDPDGGAANPTRNQVEDVVRFAGGEGLAHFEGTTYLTTKIDNRVWALDGQDVTVVYDAATQEGEPVLTGVDNITVDAGGDRYVAEDGGDMQVVRLGPDGLVEPVVQVVGVEGSEITGPAFSPDGTRLYFSSQRSPGRTYEVTGPFPHGQPG</sequence>
<accession>A0AAE9Y698</accession>
<gene>
    <name evidence="3" type="ORF">PO878_01760</name>
</gene>
<evidence type="ECO:0000256" key="1">
    <source>
        <dbReference type="SAM" id="MobiDB-lite"/>
    </source>
</evidence>
<dbReference type="InterPro" id="IPR006311">
    <property type="entry name" value="TAT_signal"/>
</dbReference>
<dbReference type="AlphaFoldDB" id="A0AAE9Y698"/>
<dbReference type="PROSITE" id="PS51318">
    <property type="entry name" value="TAT"/>
    <property type="match status" value="1"/>
</dbReference>
<dbReference type="SUPFAM" id="SSF63825">
    <property type="entry name" value="YWTD domain"/>
    <property type="match status" value="1"/>
</dbReference>
<dbReference type="EMBL" id="CP116942">
    <property type="protein sequence ID" value="WCO67444.1"/>
    <property type="molecule type" value="Genomic_DNA"/>
</dbReference>
<dbReference type="KEGG" id="ima:PO878_01760"/>
<dbReference type="InterPro" id="IPR011659">
    <property type="entry name" value="WD40"/>
</dbReference>
<evidence type="ECO:0000313" key="3">
    <source>
        <dbReference type="EMBL" id="WCO67444.1"/>
    </source>
</evidence>
<reference evidence="3" key="1">
    <citation type="submission" date="2023-01" db="EMBL/GenBank/DDBJ databases">
        <title>The diversity of Class Acidimicrobiia in South China Sea sediment environments and the proposal of Iamia marina sp. nov., a novel species of the genus Iamia.</title>
        <authorList>
            <person name="He Y."/>
            <person name="Tian X."/>
        </authorList>
    </citation>
    <scope>NUCLEOTIDE SEQUENCE</scope>
    <source>
        <strain evidence="3">DSM 19957</strain>
    </source>
</reference>
<evidence type="ECO:0000256" key="2">
    <source>
        <dbReference type="SAM" id="Phobius"/>
    </source>
</evidence>
<keyword evidence="2" id="KW-0472">Membrane</keyword>
<protein>
    <submittedName>
        <fullName evidence="3">DUF839 domain-containing protein</fullName>
    </submittedName>
</protein>
<feature type="region of interest" description="Disordered" evidence="1">
    <location>
        <begin position="37"/>
        <end position="78"/>
    </location>
</feature>
<keyword evidence="2" id="KW-1133">Transmembrane helix</keyword>
<keyword evidence="4" id="KW-1185">Reference proteome</keyword>
<dbReference type="Pfam" id="PF07676">
    <property type="entry name" value="PD40"/>
    <property type="match status" value="1"/>
</dbReference>